<reference evidence="1 2" key="1">
    <citation type="submission" date="2018-02" db="EMBL/GenBank/DDBJ databases">
        <title>Comparative genomes isolates from brazilian mangrove.</title>
        <authorList>
            <person name="Araujo J.E."/>
            <person name="Taketani R.G."/>
            <person name="Silva M.C.P."/>
            <person name="Loureco M.V."/>
            <person name="Andreote F.D."/>
        </authorList>
    </citation>
    <scope>NUCLEOTIDE SEQUENCE [LARGE SCALE GENOMIC DNA]</scope>
    <source>
        <strain evidence="1 2">NAP PRIS-MGV</strain>
    </source>
</reference>
<dbReference type="AlphaFoldDB" id="A0A2S8G0N9"/>
<accession>A0A2S8G0N9</accession>
<evidence type="ECO:0000313" key="1">
    <source>
        <dbReference type="EMBL" id="PQO38015.1"/>
    </source>
</evidence>
<comment type="caution">
    <text evidence="1">The sequence shown here is derived from an EMBL/GenBank/DDBJ whole genome shotgun (WGS) entry which is preliminary data.</text>
</comment>
<evidence type="ECO:0000313" key="2">
    <source>
        <dbReference type="Proteomes" id="UP000239388"/>
    </source>
</evidence>
<proteinExistence type="predicted"/>
<gene>
    <name evidence="1" type="ORF">C5Y98_07970</name>
</gene>
<dbReference type="EMBL" id="PUIB01000011">
    <property type="protein sequence ID" value="PQO38015.1"/>
    <property type="molecule type" value="Genomic_DNA"/>
</dbReference>
<dbReference type="Proteomes" id="UP000239388">
    <property type="component" value="Unassembled WGS sequence"/>
</dbReference>
<sequence length="114" mass="12331">MTGKLTIGGEPQEGIWINFMPDPASGTSGGMSTAVTDNQGGFELTYDPVPNAKGAAVGKHRVVLNDFRAENFRGGGRPPRSRIAEKYMLAVKTPIVLEVHEGSQEIQIELNDYK</sequence>
<organism evidence="1 2">
    <name type="scientific">Blastopirellula marina</name>
    <dbReference type="NCBI Taxonomy" id="124"/>
    <lineage>
        <taxon>Bacteria</taxon>
        <taxon>Pseudomonadati</taxon>
        <taxon>Planctomycetota</taxon>
        <taxon>Planctomycetia</taxon>
        <taxon>Pirellulales</taxon>
        <taxon>Pirellulaceae</taxon>
        <taxon>Blastopirellula</taxon>
    </lineage>
</organism>
<name>A0A2S8G0N9_9BACT</name>
<evidence type="ECO:0008006" key="3">
    <source>
        <dbReference type="Google" id="ProtNLM"/>
    </source>
</evidence>
<protein>
    <recommendedName>
        <fullName evidence="3">Carboxypeptidase regulatory-like domain-containing protein</fullName>
    </recommendedName>
</protein>